<accession>A0A1G8LB53</accession>
<evidence type="ECO:0000313" key="2">
    <source>
        <dbReference type="Proteomes" id="UP000183263"/>
    </source>
</evidence>
<dbReference type="PANTHER" id="PTHR38479">
    <property type="entry name" value="LMO0824 PROTEIN"/>
    <property type="match status" value="1"/>
</dbReference>
<dbReference type="Proteomes" id="UP000183263">
    <property type="component" value="Unassembled WGS sequence"/>
</dbReference>
<keyword evidence="1" id="KW-0238">DNA-binding</keyword>
<reference evidence="1 2" key="1">
    <citation type="submission" date="2016-10" db="EMBL/GenBank/DDBJ databases">
        <authorList>
            <person name="de Groot N.N."/>
        </authorList>
    </citation>
    <scope>NUCLEOTIDE SEQUENCE [LARGE SCALE GENOMIC DNA]</scope>
    <source>
        <strain evidence="1 2">DSM 44892</strain>
    </source>
</reference>
<protein>
    <submittedName>
        <fullName evidence="1">Winged helix DNA-binding domain-containing protein</fullName>
    </submittedName>
</protein>
<name>A0A1G8LB53_9NOCA</name>
<evidence type="ECO:0000313" key="1">
    <source>
        <dbReference type="EMBL" id="SDI52885.1"/>
    </source>
</evidence>
<gene>
    <name evidence="1" type="ORF">SAMN05444695_108116</name>
</gene>
<dbReference type="EMBL" id="FNDN01000008">
    <property type="protein sequence ID" value="SDI52885.1"/>
    <property type="molecule type" value="Genomic_DNA"/>
</dbReference>
<sequence length="398" mass="44091">MHNESVTHFRSVDAGERRSRLARRHRLAPGSRARDVVDAADSLVALHATDQATIHLSAWARVDGLTVADVDHALHEERSLVKHLAMRRTLFVFPRHRLAHAQAGASDRVAAAERRRLAREVEDAGLHPDGERWIRDAEAAVLDALRGDRSASWTELRDELPILTGSIEYGEGKAWAGRAAIGPRILTVLSAQGRLVRAGNGGGWNVSRNRWAVTESWLGAPIVGCTAEDGTRELVRSWLRSFGPGTEADLKWWLGSTLTAVRRALAELDVVEVELDGHTGYLLADDVEPEPEIEPWGALLPTLDPTTMGWQEREWYLGPHREQLFDSVGNAGPTAWWEGRIVGGWWQDPDGAVVVHLLEDVGADARAVLDREAERLTEWIDGARVTLRYPSPLAKRFA</sequence>
<dbReference type="InterPro" id="IPR009351">
    <property type="entry name" value="AlkZ-like"/>
</dbReference>
<dbReference type="Pfam" id="PF06224">
    <property type="entry name" value="AlkZ-like"/>
    <property type="match status" value="1"/>
</dbReference>
<dbReference type="AlphaFoldDB" id="A0A1G8LB53"/>
<organism evidence="1 2">
    <name type="scientific">Rhodococcus triatomae</name>
    <dbReference type="NCBI Taxonomy" id="300028"/>
    <lineage>
        <taxon>Bacteria</taxon>
        <taxon>Bacillati</taxon>
        <taxon>Actinomycetota</taxon>
        <taxon>Actinomycetes</taxon>
        <taxon>Mycobacteriales</taxon>
        <taxon>Nocardiaceae</taxon>
        <taxon>Rhodococcus</taxon>
    </lineage>
</organism>
<keyword evidence="2" id="KW-1185">Reference proteome</keyword>
<proteinExistence type="predicted"/>
<dbReference type="GO" id="GO:0003677">
    <property type="term" value="F:DNA binding"/>
    <property type="evidence" value="ECO:0007669"/>
    <property type="project" value="UniProtKB-KW"/>
</dbReference>
<dbReference type="PANTHER" id="PTHR38479:SF2">
    <property type="entry name" value="WINGED HELIX DNA-BINDING DOMAIN-CONTAINING PROTEIN"/>
    <property type="match status" value="1"/>
</dbReference>